<keyword evidence="7" id="KW-1185">Reference proteome</keyword>
<name>A0AAD7IFB8_9AGAR</name>
<comment type="caution">
    <text evidence="6">The sequence shown here is derived from an EMBL/GenBank/DDBJ whole genome shotgun (WGS) entry which is preliminary data.</text>
</comment>
<evidence type="ECO:0000256" key="3">
    <source>
        <dbReference type="ARBA" id="ARBA00022833"/>
    </source>
</evidence>
<dbReference type="PROSITE" id="PS50865">
    <property type="entry name" value="ZF_MYND_2"/>
    <property type="match status" value="1"/>
</dbReference>
<keyword evidence="3" id="KW-0862">Zinc</keyword>
<dbReference type="SUPFAM" id="SSF144232">
    <property type="entry name" value="HIT/MYND zinc finger-like"/>
    <property type="match status" value="1"/>
</dbReference>
<dbReference type="Gene3D" id="6.10.140.2220">
    <property type="match status" value="1"/>
</dbReference>
<keyword evidence="1" id="KW-0479">Metal-binding</keyword>
<evidence type="ECO:0000313" key="6">
    <source>
        <dbReference type="EMBL" id="KAJ7740520.1"/>
    </source>
</evidence>
<feature type="domain" description="MYND-type" evidence="5">
    <location>
        <begin position="411"/>
        <end position="453"/>
    </location>
</feature>
<dbReference type="Proteomes" id="UP001215598">
    <property type="component" value="Unassembled WGS sequence"/>
</dbReference>
<dbReference type="AlphaFoldDB" id="A0AAD7IFB8"/>
<gene>
    <name evidence="6" type="ORF">B0H16DRAFT_1566713</name>
</gene>
<dbReference type="Pfam" id="PF01753">
    <property type="entry name" value="zf-MYND"/>
    <property type="match status" value="1"/>
</dbReference>
<dbReference type="EMBL" id="JARKIB010000102">
    <property type="protein sequence ID" value="KAJ7740520.1"/>
    <property type="molecule type" value="Genomic_DNA"/>
</dbReference>
<evidence type="ECO:0000313" key="7">
    <source>
        <dbReference type="Proteomes" id="UP001215598"/>
    </source>
</evidence>
<dbReference type="InterPro" id="IPR002893">
    <property type="entry name" value="Znf_MYND"/>
</dbReference>
<evidence type="ECO:0000256" key="2">
    <source>
        <dbReference type="ARBA" id="ARBA00022771"/>
    </source>
</evidence>
<dbReference type="GO" id="GO:0008270">
    <property type="term" value="F:zinc ion binding"/>
    <property type="evidence" value="ECO:0007669"/>
    <property type="project" value="UniProtKB-KW"/>
</dbReference>
<reference evidence="6" key="1">
    <citation type="submission" date="2023-03" db="EMBL/GenBank/DDBJ databases">
        <title>Massive genome expansion in bonnet fungi (Mycena s.s.) driven by repeated elements and novel gene families across ecological guilds.</title>
        <authorList>
            <consortium name="Lawrence Berkeley National Laboratory"/>
            <person name="Harder C.B."/>
            <person name="Miyauchi S."/>
            <person name="Viragh M."/>
            <person name="Kuo A."/>
            <person name="Thoen E."/>
            <person name="Andreopoulos B."/>
            <person name="Lu D."/>
            <person name="Skrede I."/>
            <person name="Drula E."/>
            <person name="Henrissat B."/>
            <person name="Morin E."/>
            <person name="Kohler A."/>
            <person name="Barry K."/>
            <person name="LaButti K."/>
            <person name="Morin E."/>
            <person name="Salamov A."/>
            <person name="Lipzen A."/>
            <person name="Mereny Z."/>
            <person name="Hegedus B."/>
            <person name="Baldrian P."/>
            <person name="Stursova M."/>
            <person name="Weitz H."/>
            <person name="Taylor A."/>
            <person name="Grigoriev I.V."/>
            <person name="Nagy L.G."/>
            <person name="Martin F."/>
            <person name="Kauserud H."/>
        </authorList>
    </citation>
    <scope>NUCLEOTIDE SEQUENCE</scope>
    <source>
        <strain evidence="6">CBHHK182m</strain>
    </source>
</reference>
<accession>A0AAD7IFB8</accession>
<evidence type="ECO:0000256" key="1">
    <source>
        <dbReference type="ARBA" id="ARBA00022723"/>
    </source>
</evidence>
<organism evidence="6 7">
    <name type="scientific">Mycena metata</name>
    <dbReference type="NCBI Taxonomy" id="1033252"/>
    <lineage>
        <taxon>Eukaryota</taxon>
        <taxon>Fungi</taxon>
        <taxon>Dikarya</taxon>
        <taxon>Basidiomycota</taxon>
        <taxon>Agaricomycotina</taxon>
        <taxon>Agaricomycetes</taxon>
        <taxon>Agaricomycetidae</taxon>
        <taxon>Agaricales</taxon>
        <taxon>Marasmiineae</taxon>
        <taxon>Mycenaceae</taxon>
        <taxon>Mycena</taxon>
    </lineage>
</organism>
<proteinExistence type="predicted"/>
<evidence type="ECO:0000259" key="5">
    <source>
        <dbReference type="PROSITE" id="PS50865"/>
    </source>
</evidence>
<sequence>MHPAVEIRKLQRLPVSQRRVAMAACGSNRSFRNLKQILFLPVFYISLDPAHIPTPEDLEHLQPDTIARMACASLALEALFDLISLVVEEYQEPDDVGPALWPRVWPWSFFMHEYRDYLRAASVFWEPPAYKYPPIRDIISSTPGFRVLMARAWTILQPLQQKKKVYESCLWFLTSIVGSLDYSDPVHFAEIVEGAGGTLDDLASLALRHIDVVVSRNLSWEVGSSAAHMRHLARLTQAGHSTPHTSANMRERFFQTLRRRDFIPALVVGMNSVLEASRANDRSFLRSNFKSSFVATLELLEHLLDTPMGYRWLPAAIEARLLTLMAGIASEFPTVFDGRLRLLLTKLLPDGLLYYHVVAALDNILDDVAEIWSSEELEELEIFDHWSSFQCLAERRVKLLHSLQSTRSCDNLECGKIQERSWFRRCMGCKTSKYCNKECQIADWKRGGHRNHCGSLTTLILAETNSCTLGFRERQFMRAVVRDDFTENMLAIYRHQVKFIASNPADQFYTLFDYTCHPVEIFVESVLDSPIPHALQGGGPDSEWTNILARAEHSHGQMHLHVVKVPEGSLTTHVWVLPLWTNSSQIHEALFQLGNSVSADYDEEEIEEEVGKILANVADLVETY</sequence>
<protein>
    <recommendedName>
        <fullName evidence="5">MYND-type domain-containing protein</fullName>
    </recommendedName>
</protein>
<evidence type="ECO:0000256" key="4">
    <source>
        <dbReference type="PROSITE-ProRule" id="PRU00134"/>
    </source>
</evidence>
<keyword evidence="2 4" id="KW-0863">Zinc-finger</keyword>